<dbReference type="InterPro" id="IPR057260">
    <property type="entry name" value="Ribosomal_L19e_C"/>
</dbReference>
<reference evidence="2 3" key="1">
    <citation type="submission" date="2016-08" db="EMBL/GenBank/DDBJ databases">
        <title>A Parts List for Fungal Cellulosomes Revealed by Comparative Genomics.</title>
        <authorList>
            <consortium name="DOE Joint Genome Institute"/>
            <person name="Haitjema C.H."/>
            <person name="Gilmore S.P."/>
            <person name="Henske J.K."/>
            <person name="Solomon K.V."/>
            <person name="De Groot R."/>
            <person name="Kuo A."/>
            <person name="Mondo S.J."/>
            <person name="Salamov A.A."/>
            <person name="Labutti K."/>
            <person name="Zhao Z."/>
            <person name="Chiniquy J."/>
            <person name="Barry K."/>
            <person name="Brewer H.M."/>
            <person name="Purvine S.O."/>
            <person name="Wright A.T."/>
            <person name="Boxma B."/>
            <person name="Van Alen T."/>
            <person name="Hackstein J.H."/>
            <person name="Baker S.E."/>
            <person name="Grigoriev I.V."/>
            <person name="O'Malley M.A."/>
        </authorList>
    </citation>
    <scope>NUCLEOTIDE SEQUENCE [LARGE SCALE GENOMIC DNA]</scope>
    <source>
        <strain evidence="2 3">S4</strain>
    </source>
</reference>
<dbReference type="GO" id="GO:0003723">
    <property type="term" value="F:RNA binding"/>
    <property type="evidence" value="ECO:0007669"/>
    <property type="project" value="InterPro"/>
</dbReference>
<dbReference type="Proteomes" id="UP000193944">
    <property type="component" value="Unassembled WGS sequence"/>
</dbReference>
<keyword evidence="2" id="KW-0689">Ribosomal protein</keyword>
<dbReference type="SMART" id="SM01416">
    <property type="entry name" value="Ribosomal_L19e"/>
    <property type="match status" value="1"/>
</dbReference>
<dbReference type="Gene3D" id="1.10.1200.240">
    <property type="match status" value="1"/>
</dbReference>
<dbReference type="GO" id="GO:0022625">
    <property type="term" value="C:cytosolic large ribosomal subunit"/>
    <property type="evidence" value="ECO:0007669"/>
    <property type="project" value="InterPro"/>
</dbReference>
<sequence length="147" mass="17193">MRSYSTSKISLESVKCDRLTIIRTEDSDKSLMSSSSHFIQGWFNVKKPNTLHSCFRVRQKHEAMRLGRHTSYGKRNGTADACIPEAIMWMRRERVLRSLLRKCCESGKIDKHLYHVLYNKSKGNVFKNKHVLWNTFTSLRLKRPACS</sequence>
<dbReference type="InterPro" id="IPR039547">
    <property type="entry name" value="Ribosomal_eL19"/>
</dbReference>
<dbReference type="InterPro" id="IPR035970">
    <property type="entry name" value="60S_ribosomal_eL19_sf"/>
</dbReference>
<dbReference type="SUPFAM" id="SSF48140">
    <property type="entry name" value="Ribosomal protein L19 (L19e)"/>
    <property type="match status" value="1"/>
</dbReference>
<keyword evidence="2" id="KW-0687">Ribonucleoprotein</keyword>
<dbReference type="GO" id="GO:0006412">
    <property type="term" value="P:translation"/>
    <property type="evidence" value="ECO:0007669"/>
    <property type="project" value="InterPro"/>
</dbReference>
<evidence type="ECO:0000313" key="2">
    <source>
        <dbReference type="EMBL" id="ORX84115.1"/>
    </source>
</evidence>
<protein>
    <submittedName>
        <fullName evidence="2">Ribosomal protein L19/L19e</fullName>
    </submittedName>
</protein>
<evidence type="ECO:0000313" key="3">
    <source>
        <dbReference type="Proteomes" id="UP000193944"/>
    </source>
</evidence>
<dbReference type="Pfam" id="PF25476">
    <property type="entry name" value="Ribosomal_L19e_C"/>
    <property type="match status" value="1"/>
</dbReference>
<dbReference type="InterPro" id="IPR000196">
    <property type="entry name" value="Ribosomal_eL19_dom"/>
</dbReference>
<evidence type="ECO:0000259" key="1">
    <source>
        <dbReference type="SMART" id="SM01416"/>
    </source>
</evidence>
<dbReference type="PANTHER" id="PTHR10722">
    <property type="entry name" value="60S RIBOSOMAL PROTEIN L19"/>
    <property type="match status" value="1"/>
</dbReference>
<dbReference type="AlphaFoldDB" id="A0A1Y1XEF5"/>
<feature type="domain" description="Large ribosomal subunit protein eL19" evidence="1">
    <location>
        <begin position="10"/>
        <end position="140"/>
    </location>
</feature>
<dbReference type="STRING" id="1754192.A0A1Y1XEF5"/>
<keyword evidence="3" id="KW-1185">Reference proteome</keyword>
<accession>A0A1Y1XEF5</accession>
<dbReference type="EMBL" id="MCFG01000058">
    <property type="protein sequence ID" value="ORX84115.1"/>
    <property type="molecule type" value="Genomic_DNA"/>
</dbReference>
<proteinExistence type="predicted"/>
<reference evidence="2 3" key="2">
    <citation type="submission" date="2016-08" db="EMBL/GenBank/DDBJ databases">
        <title>Pervasive Adenine N6-methylation of Active Genes in Fungi.</title>
        <authorList>
            <consortium name="DOE Joint Genome Institute"/>
            <person name="Mondo S.J."/>
            <person name="Dannebaum R.O."/>
            <person name="Kuo R.C."/>
            <person name="Labutti K."/>
            <person name="Haridas S."/>
            <person name="Kuo A."/>
            <person name="Salamov A."/>
            <person name="Ahrendt S.R."/>
            <person name="Lipzen A."/>
            <person name="Sullivan W."/>
            <person name="Andreopoulos W.B."/>
            <person name="Clum A."/>
            <person name="Lindquist E."/>
            <person name="Daum C."/>
            <person name="Ramamoorthy G.K."/>
            <person name="Gryganskyi A."/>
            <person name="Culley D."/>
            <person name="Magnuson J.K."/>
            <person name="James T.Y."/>
            <person name="O'Malley M.A."/>
            <person name="Stajich J.E."/>
            <person name="Spatafora J.W."/>
            <person name="Visel A."/>
            <person name="Grigoriev I.V."/>
        </authorList>
    </citation>
    <scope>NUCLEOTIDE SEQUENCE [LARGE SCALE GENOMIC DNA]</scope>
    <source>
        <strain evidence="2 3">S4</strain>
    </source>
</reference>
<gene>
    <name evidence="2" type="ORF">BCR32DRAFT_277389</name>
</gene>
<comment type="caution">
    <text evidence="2">The sequence shown here is derived from an EMBL/GenBank/DDBJ whole genome shotgun (WGS) entry which is preliminary data.</text>
</comment>
<organism evidence="2 3">
    <name type="scientific">Anaeromyces robustus</name>
    <dbReference type="NCBI Taxonomy" id="1754192"/>
    <lineage>
        <taxon>Eukaryota</taxon>
        <taxon>Fungi</taxon>
        <taxon>Fungi incertae sedis</taxon>
        <taxon>Chytridiomycota</taxon>
        <taxon>Chytridiomycota incertae sedis</taxon>
        <taxon>Neocallimastigomycetes</taxon>
        <taxon>Neocallimastigales</taxon>
        <taxon>Neocallimastigaceae</taxon>
        <taxon>Anaeromyces</taxon>
    </lineage>
</organism>
<dbReference type="OrthoDB" id="5407653at2759"/>
<dbReference type="GO" id="GO:0003735">
    <property type="term" value="F:structural constituent of ribosome"/>
    <property type="evidence" value="ECO:0007669"/>
    <property type="project" value="InterPro"/>
</dbReference>
<name>A0A1Y1XEF5_9FUNG</name>